<comment type="similarity">
    <text evidence="4 9">Belongs to the MQO family.</text>
</comment>
<dbReference type="InterPro" id="IPR006231">
    <property type="entry name" value="MQO"/>
</dbReference>
<organism evidence="10 11">
    <name type="scientific">Adhaeribacter rhizoryzae</name>
    <dbReference type="NCBI Taxonomy" id="2607907"/>
    <lineage>
        <taxon>Bacteria</taxon>
        <taxon>Pseudomonadati</taxon>
        <taxon>Bacteroidota</taxon>
        <taxon>Cytophagia</taxon>
        <taxon>Cytophagales</taxon>
        <taxon>Hymenobacteraceae</taxon>
        <taxon>Adhaeribacter</taxon>
    </lineage>
</organism>
<proteinExistence type="inferred from homology"/>
<comment type="pathway">
    <text evidence="3 9">Carbohydrate metabolism; tricarboxylic acid cycle; oxaloacetate from (S)-malate (quinone route): step 1/1.</text>
</comment>
<evidence type="ECO:0000256" key="9">
    <source>
        <dbReference type="HAMAP-Rule" id="MF_00212"/>
    </source>
</evidence>
<keyword evidence="8 9" id="KW-0560">Oxidoreductase</keyword>
<dbReference type="NCBIfam" id="NF003614">
    <property type="entry name" value="PRK05257.3-5"/>
    <property type="match status" value="1"/>
</dbReference>
<dbReference type="NCBIfam" id="NF003604">
    <property type="entry name" value="PRK05257.1-3"/>
    <property type="match status" value="1"/>
</dbReference>
<dbReference type="NCBIfam" id="NF003606">
    <property type="entry name" value="PRK05257.2-1"/>
    <property type="match status" value="1"/>
</dbReference>
<dbReference type="Gene3D" id="3.50.50.60">
    <property type="entry name" value="FAD/NAD(P)-binding domain"/>
    <property type="match status" value="1"/>
</dbReference>
<dbReference type="NCBIfam" id="NF003605">
    <property type="entry name" value="PRK05257.1-4"/>
    <property type="match status" value="1"/>
</dbReference>
<evidence type="ECO:0000256" key="3">
    <source>
        <dbReference type="ARBA" id="ARBA00005012"/>
    </source>
</evidence>
<dbReference type="NCBIfam" id="NF003613">
    <property type="entry name" value="PRK05257.3-4"/>
    <property type="match status" value="1"/>
</dbReference>
<dbReference type="NCBIfam" id="NF003603">
    <property type="entry name" value="PRK05257.1-1"/>
    <property type="match status" value="1"/>
</dbReference>
<dbReference type="GO" id="GO:0047545">
    <property type="term" value="F:(S)-2-hydroxyglutarate dehydrogenase activity"/>
    <property type="evidence" value="ECO:0007669"/>
    <property type="project" value="TreeGrafter"/>
</dbReference>
<gene>
    <name evidence="9" type="primary">mqo</name>
    <name evidence="10" type="ORF">F0145_21410</name>
</gene>
<dbReference type="EMBL" id="VWSF01000023">
    <property type="protein sequence ID" value="KAA5541190.1"/>
    <property type="molecule type" value="Genomic_DNA"/>
</dbReference>
<protein>
    <recommendedName>
        <fullName evidence="9">Probable malate:quinone oxidoreductase</fullName>
        <ecNumber evidence="9">1.1.5.4</ecNumber>
    </recommendedName>
    <alternativeName>
        <fullName evidence="9">MQO</fullName>
    </alternativeName>
    <alternativeName>
        <fullName evidence="9">Malate dehydrogenase [quinone]</fullName>
    </alternativeName>
</protein>
<dbReference type="AlphaFoldDB" id="A0A5M6D3L8"/>
<dbReference type="NCBIfam" id="NF003608">
    <property type="entry name" value="PRK05257.2-4"/>
    <property type="match status" value="1"/>
</dbReference>
<evidence type="ECO:0000256" key="1">
    <source>
        <dbReference type="ARBA" id="ARBA00001139"/>
    </source>
</evidence>
<dbReference type="PANTHER" id="PTHR43104">
    <property type="entry name" value="L-2-HYDROXYGLUTARATE DEHYDROGENASE, MITOCHONDRIAL"/>
    <property type="match status" value="1"/>
</dbReference>
<accession>A0A5M6D3L8</accession>
<dbReference type="Proteomes" id="UP000323426">
    <property type="component" value="Unassembled WGS sequence"/>
</dbReference>
<reference evidence="10 11" key="1">
    <citation type="submission" date="2019-09" db="EMBL/GenBank/DDBJ databases">
        <title>Genome sequence and assembly of Adhaeribacter sp.</title>
        <authorList>
            <person name="Chhetri G."/>
        </authorList>
    </citation>
    <scope>NUCLEOTIDE SEQUENCE [LARGE SCALE GENOMIC DNA]</scope>
    <source>
        <strain evidence="10 11">DK36</strain>
    </source>
</reference>
<comment type="caution">
    <text evidence="10">The sequence shown here is derived from an EMBL/GenBank/DDBJ whole genome shotgun (WGS) entry which is preliminary data.</text>
</comment>
<evidence type="ECO:0000313" key="10">
    <source>
        <dbReference type="EMBL" id="KAA5541190.1"/>
    </source>
</evidence>
<dbReference type="InterPro" id="IPR036188">
    <property type="entry name" value="FAD/NAD-bd_sf"/>
</dbReference>
<dbReference type="EC" id="1.1.5.4" evidence="9"/>
<sequence>MVKHDNSFEEYPDVVLIGAGIMSATLGMLLKELQPDITIEIFERLDVAAAESSDAWNNAGTGHSAFCELNYTPEKADGTIDTSKAVKIAESFEESRQFWAYLIQQNLIKLPETFIRSIPHMSFVWGEDNVRYLKNRHKALTQCHLFKGMQYSETPEQLEQWIPLVMEGRNHSEKVAATRMEIGTDVNFGALTRCMFNNLQESSGVHLHFGQEVRKLRKREDGLWHLKIKELATGEKRKIKAKFVFIGAGGGSLPLLLKSDIPEGKGFGGFPVSGQWLVCTNPEVIERHQAKVYGKASVGSPPMSVPHLDTRIINGKKALLFGPYAGFSTKFLKSGSFMDLPLSIKANNLRPMLIAGIKNIPLTRYLINEVRQSATDRLASLRAFVPQARMEDWKLEVAGQRVQVIKKHPTEGGILEFGTEVVSAADGSIAALLGASPGASTAVSIMISLLERCFNDQFNSPAWQAKLKQMIPSYGKSLAKDPQLLEEVRTMTSEVLGLTEVEKVK</sequence>
<keyword evidence="11" id="KW-1185">Reference proteome</keyword>
<name>A0A5M6D3L8_9BACT</name>
<evidence type="ECO:0000256" key="4">
    <source>
        <dbReference type="ARBA" id="ARBA00006389"/>
    </source>
</evidence>
<dbReference type="GO" id="GO:0006099">
    <property type="term" value="P:tricarboxylic acid cycle"/>
    <property type="evidence" value="ECO:0007669"/>
    <property type="project" value="UniProtKB-UniRule"/>
</dbReference>
<evidence type="ECO:0000256" key="8">
    <source>
        <dbReference type="ARBA" id="ARBA00023002"/>
    </source>
</evidence>
<evidence type="ECO:0000313" key="11">
    <source>
        <dbReference type="Proteomes" id="UP000323426"/>
    </source>
</evidence>
<dbReference type="NCBIfam" id="NF009875">
    <property type="entry name" value="PRK13339.1"/>
    <property type="match status" value="1"/>
</dbReference>
<evidence type="ECO:0000256" key="5">
    <source>
        <dbReference type="ARBA" id="ARBA00022532"/>
    </source>
</evidence>
<evidence type="ECO:0000256" key="6">
    <source>
        <dbReference type="ARBA" id="ARBA00022630"/>
    </source>
</evidence>
<dbReference type="SUPFAM" id="SSF51905">
    <property type="entry name" value="FAD/NAD(P)-binding domain"/>
    <property type="match status" value="1"/>
</dbReference>
<evidence type="ECO:0000256" key="7">
    <source>
        <dbReference type="ARBA" id="ARBA00022827"/>
    </source>
</evidence>
<dbReference type="NCBIfam" id="NF003610">
    <property type="entry name" value="PRK05257.3-1"/>
    <property type="match status" value="1"/>
</dbReference>
<keyword evidence="5 9" id="KW-0816">Tricarboxylic acid cycle</keyword>
<keyword evidence="7 9" id="KW-0274">FAD</keyword>
<dbReference type="NCBIfam" id="NF003611">
    <property type="entry name" value="PRK05257.3-2"/>
    <property type="match status" value="1"/>
</dbReference>
<dbReference type="Gene3D" id="3.30.9.10">
    <property type="entry name" value="D-Amino Acid Oxidase, subunit A, domain 2"/>
    <property type="match status" value="1"/>
</dbReference>
<dbReference type="HAMAP" id="MF_00212">
    <property type="entry name" value="MQO"/>
    <property type="match status" value="1"/>
</dbReference>
<dbReference type="PANTHER" id="PTHR43104:SF2">
    <property type="entry name" value="L-2-HYDROXYGLUTARATE DEHYDROGENASE, MITOCHONDRIAL"/>
    <property type="match status" value="1"/>
</dbReference>
<comment type="cofactor">
    <cofactor evidence="2 9">
        <name>FAD</name>
        <dbReference type="ChEBI" id="CHEBI:57692"/>
    </cofactor>
</comment>
<dbReference type="UniPathway" id="UPA00223">
    <property type="reaction ID" value="UER01008"/>
</dbReference>
<dbReference type="NCBIfam" id="TIGR01320">
    <property type="entry name" value="mal_quin_oxido"/>
    <property type="match status" value="1"/>
</dbReference>
<comment type="catalytic activity">
    <reaction evidence="1 9">
        <text>(S)-malate + a quinone = a quinol + oxaloacetate</text>
        <dbReference type="Rhea" id="RHEA:46012"/>
        <dbReference type="ChEBI" id="CHEBI:15589"/>
        <dbReference type="ChEBI" id="CHEBI:16452"/>
        <dbReference type="ChEBI" id="CHEBI:24646"/>
        <dbReference type="ChEBI" id="CHEBI:132124"/>
        <dbReference type="EC" id="1.1.5.4"/>
    </reaction>
</comment>
<evidence type="ECO:0000256" key="2">
    <source>
        <dbReference type="ARBA" id="ARBA00001974"/>
    </source>
</evidence>
<dbReference type="NCBIfam" id="NF003612">
    <property type="entry name" value="PRK05257.3-3"/>
    <property type="match status" value="1"/>
</dbReference>
<keyword evidence="6 9" id="KW-0285">Flavoprotein</keyword>
<dbReference type="RefSeq" id="WP_150091821.1">
    <property type="nucleotide sequence ID" value="NZ_VWSF01000023.1"/>
</dbReference>
<dbReference type="GO" id="GO:0008924">
    <property type="term" value="F:L-malate dehydrogenase (quinone) activity"/>
    <property type="evidence" value="ECO:0007669"/>
    <property type="project" value="UniProtKB-UniRule"/>
</dbReference>
<dbReference type="Pfam" id="PF06039">
    <property type="entry name" value="Mqo"/>
    <property type="match status" value="1"/>
</dbReference>